<organism evidence="6">
    <name type="scientific">Clostridioides difficile</name>
    <name type="common">Peptoclostridium difficile</name>
    <dbReference type="NCBI Taxonomy" id="1496"/>
    <lineage>
        <taxon>Bacteria</taxon>
        <taxon>Bacillati</taxon>
        <taxon>Bacillota</taxon>
        <taxon>Clostridia</taxon>
        <taxon>Peptostreptococcales</taxon>
        <taxon>Peptostreptococcaceae</taxon>
        <taxon>Clostridioides</taxon>
    </lineage>
</organism>
<dbReference type="SUPFAM" id="SSF53639">
    <property type="entry name" value="AraD/HMP-PK domain-like"/>
    <property type="match status" value="1"/>
</dbReference>
<dbReference type="EMBL" id="LK932505">
    <property type="protein sequence ID" value="CDS85716.1"/>
    <property type="molecule type" value="Genomic_DNA"/>
</dbReference>
<evidence type="ECO:0000259" key="3">
    <source>
        <dbReference type="SMART" id="SM01007"/>
    </source>
</evidence>
<evidence type="ECO:0000256" key="2">
    <source>
        <dbReference type="ARBA" id="ARBA00023239"/>
    </source>
</evidence>
<dbReference type="Pfam" id="PF00596">
    <property type="entry name" value="Aldolase_II"/>
    <property type="match status" value="1"/>
</dbReference>
<dbReference type="InterPro" id="IPR036409">
    <property type="entry name" value="Aldolase_II/adducin_N_sf"/>
</dbReference>
<dbReference type="GO" id="GO:0019323">
    <property type="term" value="P:pentose catabolic process"/>
    <property type="evidence" value="ECO:0007669"/>
    <property type="project" value="TreeGrafter"/>
</dbReference>
<dbReference type="EMBL" id="LK932994">
    <property type="protein sequence ID" value="CDT13898.1"/>
    <property type="molecule type" value="Genomic_DNA"/>
</dbReference>
<dbReference type="GO" id="GO:0046872">
    <property type="term" value="F:metal ion binding"/>
    <property type="evidence" value="ECO:0007669"/>
    <property type="project" value="UniProtKB-KW"/>
</dbReference>
<dbReference type="EMBL" id="LK932402">
    <property type="protein sequence ID" value="CDS87669.1"/>
    <property type="molecule type" value="Genomic_DNA"/>
</dbReference>
<dbReference type="RefSeq" id="WP_021359430.1">
    <property type="nucleotide sequence ID" value="NZ_BBYB01000197.1"/>
</dbReference>
<dbReference type="GO" id="GO:0008738">
    <property type="term" value="F:L-fuculose-phosphate aldolase activity"/>
    <property type="evidence" value="ECO:0007669"/>
    <property type="project" value="UniProtKB-EC"/>
</dbReference>
<keyword evidence="1" id="KW-0479">Metal-binding</keyword>
<dbReference type="Gene3D" id="3.40.225.10">
    <property type="entry name" value="Class II aldolase/adducin N-terminal domain"/>
    <property type="match status" value="1"/>
</dbReference>
<accession>A0A069AUB7</accession>
<evidence type="ECO:0000313" key="5">
    <source>
        <dbReference type="EMBL" id="CDS87669.1"/>
    </source>
</evidence>
<feature type="domain" description="Class II aldolase/adducin N-terminal" evidence="3">
    <location>
        <begin position="7"/>
        <end position="185"/>
    </location>
</feature>
<dbReference type="EC" id="4.1.2.17" evidence="6"/>
<evidence type="ECO:0000313" key="4">
    <source>
        <dbReference type="EMBL" id="CDS85716.1"/>
    </source>
</evidence>
<dbReference type="AlphaFoldDB" id="A0A069AUB7"/>
<dbReference type="InterPro" id="IPR001303">
    <property type="entry name" value="Aldolase_II/adducin_N"/>
</dbReference>
<evidence type="ECO:0000256" key="1">
    <source>
        <dbReference type="ARBA" id="ARBA00022723"/>
    </source>
</evidence>
<dbReference type="InterPro" id="IPR050197">
    <property type="entry name" value="Aldolase_class_II_sugar_metab"/>
</dbReference>
<protein>
    <submittedName>
        <fullName evidence="6">Class II aldolase</fullName>
        <ecNumber evidence="6">4.1.2.17</ecNumber>
    </submittedName>
    <submittedName>
        <fullName evidence="5">Putative L-ribulose-5-phosphate 4-epimerase</fullName>
    </submittedName>
</protein>
<evidence type="ECO:0000313" key="6">
    <source>
        <dbReference type="EMBL" id="CDT13898.1"/>
    </source>
</evidence>
<keyword evidence="2 6" id="KW-0456">Lyase</keyword>
<reference evidence="6" key="1">
    <citation type="submission" date="2014-07" db="EMBL/GenBank/DDBJ databases">
        <authorList>
            <person name="Monot Marc"/>
        </authorList>
    </citation>
    <scope>NUCLEOTIDE SEQUENCE</scope>
    <source>
        <strain evidence="6">7032989</strain>
        <strain evidence="5">7032994</strain>
    </source>
</reference>
<dbReference type="SMART" id="SM01007">
    <property type="entry name" value="Aldolase_II"/>
    <property type="match status" value="1"/>
</dbReference>
<gene>
    <name evidence="6" type="ORF">BN1095_330103</name>
    <name evidence="4" type="ORF">BN1096_520443</name>
    <name evidence="5" type="ORF">BN1097_630171</name>
</gene>
<dbReference type="GO" id="GO:0005829">
    <property type="term" value="C:cytosol"/>
    <property type="evidence" value="ECO:0007669"/>
    <property type="project" value="TreeGrafter"/>
</dbReference>
<dbReference type="PANTHER" id="PTHR22789:SF0">
    <property type="entry name" value="3-OXO-TETRONATE 4-PHOSPHATE DECARBOXYLASE-RELATED"/>
    <property type="match status" value="1"/>
</dbReference>
<name>A0A069AUB7_CLODI</name>
<proteinExistence type="predicted"/>
<sequence>MLDSLKGKIVEIAIKAEHYGLCKEKTGNFSIRDKDTGYILITPSGIGREELKVEHICVLDLDGNVIEVEKGIKPSSEVLMHIEIYKTRENINAISHTHSLYATAFSVAKKPIIPIVYESVNYGGYVDIAPYERPGTLKLAKSVSKLLIDTDACLLERHGLTTVGNDLDEALLKSRYVEEVAEIYYRSLVLNQFKELEVVDVDEFKSWKYPEEIKF</sequence>
<dbReference type="PANTHER" id="PTHR22789">
    <property type="entry name" value="FUCULOSE PHOSPHATE ALDOLASE"/>
    <property type="match status" value="1"/>
</dbReference>